<dbReference type="Proteomes" id="UP000583929">
    <property type="component" value="Unassembled WGS sequence"/>
</dbReference>
<evidence type="ECO:0000256" key="2">
    <source>
        <dbReference type="ARBA" id="ARBA00023186"/>
    </source>
</evidence>
<accession>A0A7J6EEB3</accession>
<dbReference type="AlphaFoldDB" id="A0A7J6EEB3"/>
<reference evidence="4 5" key="1">
    <citation type="journal article" date="2020" name="bioRxiv">
        <title>Sequence and annotation of 42 cannabis genomes reveals extensive copy number variation in cannabinoid synthesis and pathogen resistance genes.</title>
        <authorList>
            <person name="Mckernan K.J."/>
            <person name="Helbert Y."/>
            <person name="Kane L.T."/>
            <person name="Ebling H."/>
            <person name="Zhang L."/>
            <person name="Liu B."/>
            <person name="Eaton Z."/>
            <person name="Mclaughlin S."/>
            <person name="Kingan S."/>
            <person name="Baybayan P."/>
            <person name="Concepcion G."/>
            <person name="Jordan M."/>
            <person name="Riva A."/>
            <person name="Barbazuk W."/>
            <person name="Harkins T."/>
        </authorList>
    </citation>
    <scope>NUCLEOTIDE SEQUENCE [LARGE SCALE GENOMIC DNA]</scope>
    <source>
        <strain evidence="5">cv. Jamaican Lion 4</strain>
        <tissue evidence="4">Leaf</tissue>
    </source>
</reference>
<keyword evidence="5" id="KW-1185">Reference proteome</keyword>
<dbReference type="SUPFAM" id="SSF159659">
    <property type="entry name" value="Cgl1923-like"/>
    <property type="match status" value="1"/>
</dbReference>
<dbReference type="InterPro" id="IPR019151">
    <property type="entry name" value="Proteasome_assmbl_chaperone_2"/>
</dbReference>
<comment type="caution">
    <text evidence="4">The sequence shown here is derived from an EMBL/GenBank/DDBJ whole genome shotgun (WGS) entry which is preliminary data.</text>
</comment>
<name>A0A7J6EEB3_CANSA</name>
<proteinExistence type="inferred from homology"/>
<evidence type="ECO:0000313" key="5">
    <source>
        <dbReference type="Proteomes" id="UP000583929"/>
    </source>
</evidence>
<evidence type="ECO:0000313" key="4">
    <source>
        <dbReference type="EMBL" id="KAF4356823.1"/>
    </source>
</evidence>
<protein>
    <recommendedName>
        <fullName evidence="1">Proteasome assembly chaperone 2</fullName>
    </recommendedName>
</protein>
<gene>
    <name evidence="4" type="ORF">G4B88_030120</name>
</gene>
<dbReference type="Gene3D" id="3.40.50.10900">
    <property type="entry name" value="PAC-like subunit"/>
    <property type="match status" value="1"/>
</dbReference>
<dbReference type="GO" id="GO:0043248">
    <property type="term" value="P:proteasome assembly"/>
    <property type="evidence" value="ECO:0007669"/>
    <property type="project" value="TreeGrafter"/>
</dbReference>
<dbReference type="GO" id="GO:0005634">
    <property type="term" value="C:nucleus"/>
    <property type="evidence" value="ECO:0007669"/>
    <property type="project" value="TreeGrafter"/>
</dbReference>
<dbReference type="InterPro" id="IPR038389">
    <property type="entry name" value="PSMG2_sf"/>
</dbReference>
<sequence length="240" mass="26884">MLVGEQDLVHLLRCLTHLGFCLRLARVESNHLALANCKVSQLMKPDSRQWDLELIEDLFDPRDVELIKQVPLSVNLASDSWYWNKDPTGFFTPALSIGNVGQLAMDLLVSTMKPERVGYLDTPFVLPCVGNDAYVPVPQGQLALPLEVYESPANGVTLLQQRSPVVKGMMIEFAKNLAEFAAASGKTHVIVLSSLDFGRWQKIDMSRYKSQCCQFALSFEVICYLFICFELSFTPLGFCV</sequence>
<dbReference type="Pfam" id="PF09754">
    <property type="entry name" value="PAC2"/>
    <property type="match status" value="1"/>
</dbReference>
<comment type="similarity">
    <text evidence="3">Belongs to the PSMG2 family.</text>
</comment>
<dbReference type="GO" id="GO:0005829">
    <property type="term" value="C:cytosol"/>
    <property type="evidence" value="ECO:0007669"/>
    <property type="project" value="TreeGrafter"/>
</dbReference>
<evidence type="ECO:0000256" key="1">
    <source>
        <dbReference type="ARBA" id="ARBA00019186"/>
    </source>
</evidence>
<dbReference type="PANTHER" id="PTHR12970">
    <property type="entry name" value="PROTEASOME ASSEMBLY CHAPERONE 2"/>
    <property type="match status" value="1"/>
</dbReference>
<keyword evidence="2" id="KW-0143">Chaperone</keyword>
<dbReference type="InterPro" id="IPR016562">
    <property type="entry name" value="Proteasome_assmbl_chp_2_euk"/>
</dbReference>
<evidence type="ECO:0000256" key="3">
    <source>
        <dbReference type="ARBA" id="ARBA00025745"/>
    </source>
</evidence>
<organism evidence="4 5">
    <name type="scientific">Cannabis sativa</name>
    <name type="common">Hemp</name>
    <name type="synonym">Marijuana</name>
    <dbReference type="NCBI Taxonomy" id="3483"/>
    <lineage>
        <taxon>Eukaryota</taxon>
        <taxon>Viridiplantae</taxon>
        <taxon>Streptophyta</taxon>
        <taxon>Embryophyta</taxon>
        <taxon>Tracheophyta</taxon>
        <taxon>Spermatophyta</taxon>
        <taxon>Magnoliopsida</taxon>
        <taxon>eudicotyledons</taxon>
        <taxon>Gunneridae</taxon>
        <taxon>Pentapetalae</taxon>
        <taxon>rosids</taxon>
        <taxon>fabids</taxon>
        <taxon>Rosales</taxon>
        <taxon>Cannabaceae</taxon>
        <taxon>Cannabis</taxon>
    </lineage>
</organism>
<dbReference type="EMBL" id="JAATIQ010000420">
    <property type="protein sequence ID" value="KAF4356823.1"/>
    <property type="molecule type" value="Genomic_DNA"/>
</dbReference>
<dbReference type="PANTHER" id="PTHR12970:SF1">
    <property type="entry name" value="PROTEASOME ASSEMBLY CHAPERONE 2"/>
    <property type="match status" value="1"/>
</dbReference>